<feature type="binding site" evidence="3">
    <location>
        <position position="150"/>
    </location>
    <ligand>
        <name>a divalent metal cation</name>
        <dbReference type="ChEBI" id="CHEBI:60240"/>
    </ligand>
</feature>
<feature type="binding site" evidence="3">
    <location>
        <position position="146"/>
    </location>
    <ligand>
        <name>a divalent metal cation</name>
        <dbReference type="ChEBI" id="CHEBI:60240"/>
    </ligand>
</feature>
<proteinExistence type="inferred from homology"/>
<evidence type="ECO:0000256" key="3">
    <source>
        <dbReference type="PIRSR" id="PIRSR607837-1"/>
    </source>
</evidence>
<evidence type="ECO:0000256" key="2">
    <source>
        <dbReference type="ARBA" id="ARBA00022723"/>
    </source>
</evidence>
<dbReference type="Pfam" id="PF05163">
    <property type="entry name" value="DinB"/>
    <property type="match status" value="1"/>
</dbReference>
<gene>
    <name evidence="4" type="ORF">C9I28_12400</name>
</gene>
<dbReference type="RefSeq" id="WP_107141758.1">
    <property type="nucleotide sequence ID" value="NZ_CP028324.1"/>
</dbReference>
<evidence type="ECO:0000313" key="4">
    <source>
        <dbReference type="EMBL" id="AVR96411.1"/>
    </source>
</evidence>
<dbReference type="Gene3D" id="1.20.120.450">
    <property type="entry name" value="dinb family like domain"/>
    <property type="match status" value="1"/>
</dbReference>
<keyword evidence="2 3" id="KW-0479">Metal-binding</keyword>
<keyword evidence="5" id="KW-1185">Reference proteome</keyword>
<dbReference type="GO" id="GO:0046872">
    <property type="term" value="F:metal ion binding"/>
    <property type="evidence" value="ECO:0007669"/>
    <property type="project" value="UniProtKB-KW"/>
</dbReference>
<accession>A0A2R4C9Z4</accession>
<dbReference type="KEGG" id="masz:C9I28_12400"/>
<name>A0A2R4C9Z4_9BURK</name>
<comment type="similarity">
    <text evidence="1">Belongs to the DinB family.</text>
</comment>
<feature type="binding site" evidence="3">
    <location>
        <position position="54"/>
    </location>
    <ligand>
        <name>a divalent metal cation</name>
        <dbReference type="ChEBI" id="CHEBI:60240"/>
    </ligand>
</feature>
<sequence>MTTDRLARHLRAGAYNNAWANRRLLRACAELDQDAFAATDRTSFFPGIGLTLNHLVTIQQFYVDALWRQARGQPPHPDYRAEFFAVEVPYRTCAAVWQAQKDSDAALIAYCETLTDAVLDEEVTILRPDHVQRDTRERLLAHLLQHQVHHRGQVHAMLAGTKVAPPQLDEFYASGEAPLRARDFAELGWAEQRIWG</sequence>
<dbReference type="PANTHER" id="PTHR37302:SF3">
    <property type="entry name" value="DAMAGE-INDUCIBLE PROTEIN DINB"/>
    <property type="match status" value="1"/>
</dbReference>
<dbReference type="AlphaFoldDB" id="A0A2R4C9Z4"/>
<evidence type="ECO:0000256" key="1">
    <source>
        <dbReference type="ARBA" id="ARBA00008635"/>
    </source>
</evidence>
<dbReference type="SUPFAM" id="SSF109854">
    <property type="entry name" value="DinB/YfiT-like putative metalloenzymes"/>
    <property type="match status" value="1"/>
</dbReference>
<dbReference type="EMBL" id="CP028324">
    <property type="protein sequence ID" value="AVR96411.1"/>
    <property type="molecule type" value="Genomic_DNA"/>
</dbReference>
<protein>
    <submittedName>
        <fullName evidence="4">Damage-inducible protein DinB</fullName>
    </submittedName>
</protein>
<dbReference type="InterPro" id="IPR007837">
    <property type="entry name" value="DinB"/>
</dbReference>
<evidence type="ECO:0000313" key="5">
    <source>
        <dbReference type="Proteomes" id="UP000240505"/>
    </source>
</evidence>
<dbReference type="Proteomes" id="UP000240505">
    <property type="component" value="Chromosome"/>
</dbReference>
<reference evidence="4 5" key="1">
    <citation type="submission" date="2018-03" db="EMBL/GenBank/DDBJ databases">
        <title>Massilia armeniaca sp. nov., isolated from desert soil.</title>
        <authorList>
            <person name="Huang H."/>
            <person name="Ren M."/>
        </authorList>
    </citation>
    <scope>NUCLEOTIDE SEQUENCE [LARGE SCALE GENOMIC DNA]</scope>
    <source>
        <strain evidence="4 5">ZMN-3</strain>
    </source>
</reference>
<organism evidence="4 5">
    <name type="scientific">Pseudoduganella armeniaca</name>
    <dbReference type="NCBI Taxonomy" id="2072590"/>
    <lineage>
        <taxon>Bacteria</taxon>
        <taxon>Pseudomonadati</taxon>
        <taxon>Pseudomonadota</taxon>
        <taxon>Betaproteobacteria</taxon>
        <taxon>Burkholderiales</taxon>
        <taxon>Oxalobacteraceae</taxon>
        <taxon>Telluria group</taxon>
        <taxon>Pseudoduganella</taxon>
    </lineage>
</organism>
<dbReference type="OrthoDB" id="9807509at2"/>
<dbReference type="PANTHER" id="PTHR37302">
    <property type="entry name" value="SLR1116 PROTEIN"/>
    <property type="match status" value="1"/>
</dbReference>
<dbReference type="InterPro" id="IPR034660">
    <property type="entry name" value="DinB/YfiT-like"/>
</dbReference>